<reference evidence="1" key="2">
    <citation type="submission" date="2022-01" db="EMBL/GenBank/DDBJ databases">
        <authorList>
            <person name="Yamashiro T."/>
            <person name="Shiraishi A."/>
            <person name="Satake H."/>
            <person name="Nakayama K."/>
        </authorList>
    </citation>
    <scope>NUCLEOTIDE SEQUENCE</scope>
</reference>
<name>A0ABQ5BDU3_9ASTR</name>
<sequence length="139" mass="15836">MAGALGDRNAAREKANLEPLKRVTWGTGRRVREMAKTSEFLEDRRNSDPHSSNCCREKYQVKNATARASEQVALTLVELHKENNYELRAPAYAHSWAITYGRLCHELGRTYEVDDRSVLSKKRGLEDRDQVVELGCEGK</sequence>
<evidence type="ECO:0000313" key="1">
    <source>
        <dbReference type="EMBL" id="GJT13020.1"/>
    </source>
</evidence>
<evidence type="ECO:0000313" key="2">
    <source>
        <dbReference type="Proteomes" id="UP001151760"/>
    </source>
</evidence>
<protein>
    <submittedName>
        <fullName evidence="1">Uncharacterized protein</fullName>
    </submittedName>
</protein>
<dbReference type="Proteomes" id="UP001151760">
    <property type="component" value="Unassembled WGS sequence"/>
</dbReference>
<reference evidence="1" key="1">
    <citation type="journal article" date="2022" name="Int. J. Mol. Sci.">
        <title>Draft Genome of Tanacetum Coccineum: Genomic Comparison of Closely Related Tanacetum-Family Plants.</title>
        <authorList>
            <person name="Yamashiro T."/>
            <person name="Shiraishi A."/>
            <person name="Nakayama K."/>
            <person name="Satake H."/>
        </authorList>
    </citation>
    <scope>NUCLEOTIDE SEQUENCE</scope>
</reference>
<proteinExistence type="predicted"/>
<comment type="caution">
    <text evidence="1">The sequence shown here is derived from an EMBL/GenBank/DDBJ whole genome shotgun (WGS) entry which is preliminary data.</text>
</comment>
<keyword evidence="2" id="KW-1185">Reference proteome</keyword>
<dbReference type="EMBL" id="BQNB010013195">
    <property type="protein sequence ID" value="GJT13020.1"/>
    <property type="molecule type" value="Genomic_DNA"/>
</dbReference>
<accession>A0ABQ5BDU3</accession>
<gene>
    <name evidence="1" type="ORF">Tco_0860062</name>
</gene>
<organism evidence="1 2">
    <name type="scientific">Tanacetum coccineum</name>
    <dbReference type="NCBI Taxonomy" id="301880"/>
    <lineage>
        <taxon>Eukaryota</taxon>
        <taxon>Viridiplantae</taxon>
        <taxon>Streptophyta</taxon>
        <taxon>Embryophyta</taxon>
        <taxon>Tracheophyta</taxon>
        <taxon>Spermatophyta</taxon>
        <taxon>Magnoliopsida</taxon>
        <taxon>eudicotyledons</taxon>
        <taxon>Gunneridae</taxon>
        <taxon>Pentapetalae</taxon>
        <taxon>asterids</taxon>
        <taxon>campanulids</taxon>
        <taxon>Asterales</taxon>
        <taxon>Asteraceae</taxon>
        <taxon>Asteroideae</taxon>
        <taxon>Anthemideae</taxon>
        <taxon>Anthemidinae</taxon>
        <taxon>Tanacetum</taxon>
    </lineage>
</organism>